<evidence type="ECO:0000313" key="3">
    <source>
        <dbReference type="Proteomes" id="UP001362999"/>
    </source>
</evidence>
<comment type="caution">
    <text evidence="2">The sequence shown here is derived from an EMBL/GenBank/DDBJ whole genome shotgun (WGS) entry which is preliminary data.</text>
</comment>
<accession>A0AAW0CNL6</accession>
<feature type="compositionally biased region" description="Basic and acidic residues" evidence="1">
    <location>
        <begin position="202"/>
        <end position="215"/>
    </location>
</feature>
<protein>
    <submittedName>
        <fullName evidence="2">Uncharacterized protein</fullName>
    </submittedName>
</protein>
<reference evidence="2 3" key="1">
    <citation type="journal article" date="2024" name="J Genomics">
        <title>Draft genome sequencing and assembly of Favolaschia claudopus CIRM-BRFM 2984 isolated from oak limbs.</title>
        <authorList>
            <person name="Navarro D."/>
            <person name="Drula E."/>
            <person name="Chaduli D."/>
            <person name="Cazenave R."/>
            <person name="Ahrendt S."/>
            <person name="Wang J."/>
            <person name="Lipzen A."/>
            <person name="Daum C."/>
            <person name="Barry K."/>
            <person name="Grigoriev I.V."/>
            <person name="Favel A."/>
            <person name="Rosso M.N."/>
            <person name="Martin F."/>
        </authorList>
    </citation>
    <scope>NUCLEOTIDE SEQUENCE [LARGE SCALE GENOMIC DNA]</scope>
    <source>
        <strain evidence="2 3">CIRM-BRFM 2984</strain>
    </source>
</reference>
<feature type="region of interest" description="Disordered" evidence="1">
    <location>
        <begin position="570"/>
        <end position="616"/>
    </location>
</feature>
<dbReference type="AlphaFoldDB" id="A0AAW0CNL6"/>
<feature type="region of interest" description="Disordered" evidence="1">
    <location>
        <begin position="151"/>
        <end position="231"/>
    </location>
</feature>
<gene>
    <name evidence="2" type="ORF">R3P38DRAFT_3348880</name>
</gene>
<name>A0AAW0CNL6_9AGAR</name>
<evidence type="ECO:0000256" key="1">
    <source>
        <dbReference type="SAM" id="MobiDB-lite"/>
    </source>
</evidence>
<dbReference type="EMBL" id="JAWWNJ010000015">
    <property type="protein sequence ID" value="KAK7040445.1"/>
    <property type="molecule type" value="Genomic_DNA"/>
</dbReference>
<feature type="compositionally biased region" description="Low complexity" evidence="1">
    <location>
        <begin position="103"/>
        <end position="116"/>
    </location>
</feature>
<sequence>MLTRSRDTNLSADRAFPLSYSLHAPNAFHLPLSPAQDVPQPATALDPRFSILGGMSRPPACRSDLRAMTPIRGRLPTPKPSPTNAPPALSLERQSVHHHWHISSAPSPRRAPSPAAVPRQLAHCILAQRQTRTLSLLPLLYRPHSAPGLAMPPVGSRASPAHTQSDAGYSSTAPTNHTYRISPSSRRPPPQTPAVPGTPILSHEDGTRMNEDEPTPHPLVSSSSRDSDVLMGMNEDGYERAVPSSSPQRRSINIRAYSTSTNALHPGRDRESEVDTDILQVRRRKDREPRRSKGVVYVWVEGVEEVEVAAKVDGEDIDSVGVERREFEGRATNAAVALERRRTRTSNIYIHVSVSQAWRKQCGVEAEVEVEEEDNDIDIDIDIVLAGRGLHVGIGTEANTDCRGAMGRDAPSTAGGGCRVRGSVREEEDIDIDIARAGDVGVKSIPMCTHLAGSGIVLARVDFGLGDEETESGGLMGWMGRRRCRRDEASTARGGEKVDMRSMGERVRGVYGYGASGKAKRNGGGKRVEVGVPGGKDWWWDGMCIGGRIELGSKKGVSSKAVEFVKACRDDEMREERERDSGKASVHGGERAEADAAQKTETTTRDGGDDIALYKL</sequence>
<dbReference type="Proteomes" id="UP001362999">
    <property type="component" value="Unassembled WGS sequence"/>
</dbReference>
<feature type="region of interest" description="Disordered" evidence="1">
    <location>
        <begin position="94"/>
        <end position="116"/>
    </location>
</feature>
<keyword evidence="3" id="KW-1185">Reference proteome</keyword>
<feature type="compositionally biased region" description="Basic and acidic residues" evidence="1">
    <location>
        <begin position="570"/>
        <end position="608"/>
    </location>
</feature>
<evidence type="ECO:0000313" key="2">
    <source>
        <dbReference type="EMBL" id="KAK7040445.1"/>
    </source>
</evidence>
<feature type="compositionally biased region" description="Polar residues" evidence="1">
    <location>
        <begin position="161"/>
        <end position="179"/>
    </location>
</feature>
<proteinExistence type="predicted"/>
<organism evidence="2 3">
    <name type="scientific">Favolaschia claudopus</name>
    <dbReference type="NCBI Taxonomy" id="2862362"/>
    <lineage>
        <taxon>Eukaryota</taxon>
        <taxon>Fungi</taxon>
        <taxon>Dikarya</taxon>
        <taxon>Basidiomycota</taxon>
        <taxon>Agaricomycotina</taxon>
        <taxon>Agaricomycetes</taxon>
        <taxon>Agaricomycetidae</taxon>
        <taxon>Agaricales</taxon>
        <taxon>Marasmiineae</taxon>
        <taxon>Mycenaceae</taxon>
        <taxon>Favolaschia</taxon>
    </lineage>
</organism>